<dbReference type="InterPro" id="IPR006029">
    <property type="entry name" value="Neurotrans-gated_channel_TM"/>
</dbReference>
<feature type="transmembrane region" description="Helical" evidence="5">
    <location>
        <begin position="424"/>
        <end position="450"/>
    </location>
</feature>
<dbReference type="InterPro" id="IPR006202">
    <property type="entry name" value="Neur_chan_lig-bd"/>
</dbReference>
<proteinExistence type="predicted"/>
<dbReference type="AlphaFoldDB" id="A0A6J1RYN1"/>
<feature type="transmembrane region" description="Helical" evidence="5">
    <location>
        <begin position="250"/>
        <end position="272"/>
    </location>
</feature>
<evidence type="ECO:0000256" key="5">
    <source>
        <dbReference type="SAM" id="Phobius"/>
    </source>
</evidence>
<dbReference type="PANTHER" id="PTHR18945">
    <property type="entry name" value="NEUROTRANSMITTER GATED ION CHANNEL"/>
    <property type="match status" value="1"/>
</dbReference>
<dbReference type="GeneID" id="113202159"/>
<feature type="signal peptide" evidence="6">
    <location>
        <begin position="1"/>
        <end position="28"/>
    </location>
</feature>
<dbReference type="CDD" id="cd18989">
    <property type="entry name" value="LGIC_ECD_cation"/>
    <property type="match status" value="1"/>
</dbReference>
<evidence type="ECO:0000313" key="9">
    <source>
        <dbReference type="Proteomes" id="UP000504606"/>
    </source>
</evidence>
<evidence type="ECO:0000256" key="3">
    <source>
        <dbReference type="ARBA" id="ARBA00022989"/>
    </source>
</evidence>
<comment type="subcellular location">
    <subcellularLocation>
        <location evidence="1">Membrane</location>
        <topology evidence="1">Multi-pass membrane protein</topology>
    </subcellularLocation>
</comment>
<feature type="chain" id="PRO_5039094044" evidence="6">
    <location>
        <begin position="29"/>
        <end position="452"/>
    </location>
</feature>
<dbReference type="OrthoDB" id="410315at2759"/>
<feature type="transmembrane region" description="Helical" evidence="5">
    <location>
        <begin position="279"/>
        <end position="297"/>
    </location>
</feature>
<name>A0A6J1RYN1_FRAOC</name>
<feature type="domain" description="Neurotransmitter-gated ion-channel ligand-binding" evidence="7">
    <location>
        <begin position="47"/>
        <end position="246"/>
    </location>
</feature>
<gene>
    <name evidence="10" type="primary">LOC113202159</name>
</gene>
<dbReference type="Pfam" id="PF02932">
    <property type="entry name" value="Neur_chan_memb"/>
    <property type="match status" value="1"/>
</dbReference>
<keyword evidence="6" id="KW-0732">Signal</keyword>
<dbReference type="CDD" id="cd19051">
    <property type="entry name" value="LGIC_TM_cation"/>
    <property type="match status" value="1"/>
</dbReference>
<dbReference type="GO" id="GO:0005230">
    <property type="term" value="F:extracellular ligand-gated monoatomic ion channel activity"/>
    <property type="evidence" value="ECO:0007669"/>
    <property type="project" value="InterPro"/>
</dbReference>
<dbReference type="GO" id="GO:0016020">
    <property type="term" value="C:membrane"/>
    <property type="evidence" value="ECO:0007669"/>
    <property type="project" value="UniProtKB-SubCell"/>
</dbReference>
<dbReference type="KEGG" id="foc:113202159"/>
<dbReference type="SUPFAM" id="SSF90112">
    <property type="entry name" value="Neurotransmitter-gated ion-channel transmembrane pore"/>
    <property type="match status" value="1"/>
</dbReference>
<dbReference type="InterPro" id="IPR038050">
    <property type="entry name" value="Neuro_actylchol_rec"/>
</dbReference>
<dbReference type="Pfam" id="PF02931">
    <property type="entry name" value="Neur_chan_LBD"/>
    <property type="match status" value="1"/>
</dbReference>
<keyword evidence="2 5" id="KW-0812">Transmembrane</keyword>
<organism evidence="9 10">
    <name type="scientific">Frankliniella occidentalis</name>
    <name type="common">Western flower thrips</name>
    <name type="synonym">Euthrips occidentalis</name>
    <dbReference type="NCBI Taxonomy" id="133901"/>
    <lineage>
        <taxon>Eukaryota</taxon>
        <taxon>Metazoa</taxon>
        <taxon>Ecdysozoa</taxon>
        <taxon>Arthropoda</taxon>
        <taxon>Hexapoda</taxon>
        <taxon>Insecta</taxon>
        <taxon>Pterygota</taxon>
        <taxon>Neoptera</taxon>
        <taxon>Paraneoptera</taxon>
        <taxon>Thysanoptera</taxon>
        <taxon>Terebrantia</taxon>
        <taxon>Thripoidea</taxon>
        <taxon>Thripidae</taxon>
        <taxon>Frankliniella</taxon>
    </lineage>
</organism>
<dbReference type="PRINTS" id="PR00252">
    <property type="entry name" value="NRIONCHANNEL"/>
</dbReference>
<evidence type="ECO:0000256" key="4">
    <source>
        <dbReference type="ARBA" id="ARBA00023136"/>
    </source>
</evidence>
<feature type="domain" description="Neurotransmitter-gated ion-channel transmembrane" evidence="8">
    <location>
        <begin position="255"/>
        <end position="351"/>
    </location>
</feature>
<dbReference type="RefSeq" id="XP_026272045.2">
    <property type="nucleotide sequence ID" value="XM_026416260.2"/>
</dbReference>
<feature type="transmembrane region" description="Helical" evidence="5">
    <location>
        <begin position="309"/>
        <end position="334"/>
    </location>
</feature>
<evidence type="ECO:0000256" key="1">
    <source>
        <dbReference type="ARBA" id="ARBA00004141"/>
    </source>
</evidence>
<sequence>MTGARTLAALNPALVLVAMLNVVFGVEGQLSTTTQPPTLAEIRNLLDSLNITDNYWVRPDLGPTTINISLGIKSITLYEMQSTVTVSAWLRMEWRDSSRVWSNSDNPVHRAITVLPISKEHIWHPDIVLKNSWAGKGVSLLGGASAELHSDGRIVWRPAALFEAYCQLDLRKWPFERHVCSLHFGSWTLSSKELKIGEISHKLEFPGEQTGEFIVDRVEQTFEERREDGVPEPFDGVVYSIALHREPGTYNAVIFAPAAVVVILCLSTFLMPPRAGEKVILGGVNAVLICLFLIYFAHSLPVLTNQTPFIVVFYSASLYLVCMSLVVAVVVLNISRHQHSTGLPWTAKRLLTGTFGRVLLLSSYIEQIMGVDRGPCTRRSPARSCSGLQDEVPVMNVDMDGQSECTASSSLEIGSKSVSPNLEWLLLAAAVDRVLFVIYSLIFLALAVAFQI</sequence>
<keyword evidence="3 5" id="KW-1133">Transmembrane helix</keyword>
<keyword evidence="4 5" id="KW-0472">Membrane</keyword>
<evidence type="ECO:0000259" key="8">
    <source>
        <dbReference type="Pfam" id="PF02932"/>
    </source>
</evidence>
<dbReference type="Proteomes" id="UP000504606">
    <property type="component" value="Unplaced"/>
</dbReference>
<evidence type="ECO:0000256" key="2">
    <source>
        <dbReference type="ARBA" id="ARBA00022692"/>
    </source>
</evidence>
<evidence type="ECO:0000256" key="6">
    <source>
        <dbReference type="SAM" id="SignalP"/>
    </source>
</evidence>
<protein>
    <submittedName>
        <fullName evidence="10">Acetylcholine receptor subunit alpha-L1-like</fullName>
    </submittedName>
</protein>
<keyword evidence="9" id="KW-1185">Reference proteome</keyword>
<dbReference type="InterPro" id="IPR036719">
    <property type="entry name" value="Neuro-gated_channel_TM_sf"/>
</dbReference>
<reference evidence="10" key="1">
    <citation type="submission" date="2025-08" db="UniProtKB">
        <authorList>
            <consortium name="RefSeq"/>
        </authorList>
    </citation>
    <scope>IDENTIFICATION</scope>
    <source>
        <tissue evidence="10">Whole organism</tissue>
    </source>
</reference>
<dbReference type="Gene3D" id="2.70.170.10">
    <property type="entry name" value="Neurotransmitter-gated ion-channel ligand-binding domain"/>
    <property type="match status" value="1"/>
</dbReference>
<evidence type="ECO:0000259" key="7">
    <source>
        <dbReference type="Pfam" id="PF02931"/>
    </source>
</evidence>
<dbReference type="SUPFAM" id="SSF63712">
    <property type="entry name" value="Nicotinic receptor ligand binding domain-like"/>
    <property type="match status" value="1"/>
</dbReference>
<dbReference type="InterPro" id="IPR036734">
    <property type="entry name" value="Neur_chan_lig-bd_sf"/>
</dbReference>
<evidence type="ECO:0000313" key="10">
    <source>
        <dbReference type="RefSeq" id="XP_026272045.2"/>
    </source>
</evidence>
<dbReference type="GO" id="GO:0004888">
    <property type="term" value="F:transmembrane signaling receptor activity"/>
    <property type="evidence" value="ECO:0007669"/>
    <property type="project" value="InterPro"/>
</dbReference>
<dbReference type="Gene3D" id="1.20.58.390">
    <property type="entry name" value="Neurotransmitter-gated ion-channel transmembrane domain"/>
    <property type="match status" value="1"/>
</dbReference>
<dbReference type="InterPro" id="IPR006201">
    <property type="entry name" value="Neur_channel"/>
</dbReference>
<accession>A0A6J1RYN1</accession>